<gene>
    <name evidence="2" type="ORF">BU16DRAFT_53033</name>
</gene>
<feature type="transmembrane region" description="Helical" evidence="1">
    <location>
        <begin position="196"/>
        <end position="215"/>
    </location>
</feature>
<dbReference type="EMBL" id="MU004191">
    <property type="protein sequence ID" value="KAF2493732.1"/>
    <property type="molecule type" value="Genomic_DNA"/>
</dbReference>
<accession>A0A6A6QNB7</accession>
<reference evidence="2" key="1">
    <citation type="journal article" date="2020" name="Stud. Mycol.">
        <title>101 Dothideomycetes genomes: a test case for predicting lifestyles and emergence of pathogens.</title>
        <authorList>
            <person name="Haridas S."/>
            <person name="Albert R."/>
            <person name="Binder M."/>
            <person name="Bloem J."/>
            <person name="Labutti K."/>
            <person name="Salamov A."/>
            <person name="Andreopoulos B."/>
            <person name="Baker S."/>
            <person name="Barry K."/>
            <person name="Bills G."/>
            <person name="Bluhm B."/>
            <person name="Cannon C."/>
            <person name="Castanera R."/>
            <person name="Culley D."/>
            <person name="Daum C."/>
            <person name="Ezra D."/>
            <person name="Gonzalez J."/>
            <person name="Henrissat B."/>
            <person name="Kuo A."/>
            <person name="Liang C."/>
            <person name="Lipzen A."/>
            <person name="Lutzoni F."/>
            <person name="Magnuson J."/>
            <person name="Mondo S."/>
            <person name="Nolan M."/>
            <person name="Ohm R."/>
            <person name="Pangilinan J."/>
            <person name="Park H.-J."/>
            <person name="Ramirez L."/>
            <person name="Alfaro M."/>
            <person name="Sun H."/>
            <person name="Tritt A."/>
            <person name="Yoshinaga Y."/>
            <person name="Zwiers L.-H."/>
            <person name="Turgeon B."/>
            <person name="Goodwin S."/>
            <person name="Spatafora J."/>
            <person name="Crous P."/>
            <person name="Grigoriev I."/>
        </authorList>
    </citation>
    <scope>NUCLEOTIDE SEQUENCE</scope>
    <source>
        <strain evidence="2">CBS 269.34</strain>
    </source>
</reference>
<keyword evidence="1" id="KW-1133">Transmembrane helix</keyword>
<dbReference type="AlphaFoldDB" id="A0A6A6QNB7"/>
<evidence type="ECO:0000256" key="1">
    <source>
        <dbReference type="SAM" id="Phobius"/>
    </source>
</evidence>
<feature type="transmembrane region" description="Helical" evidence="1">
    <location>
        <begin position="221"/>
        <end position="244"/>
    </location>
</feature>
<evidence type="ECO:0000313" key="3">
    <source>
        <dbReference type="Proteomes" id="UP000799750"/>
    </source>
</evidence>
<name>A0A6A6QNB7_9PEZI</name>
<keyword evidence="3" id="KW-1185">Reference proteome</keyword>
<organism evidence="2 3">
    <name type="scientific">Lophium mytilinum</name>
    <dbReference type="NCBI Taxonomy" id="390894"/>
    <lineage>
        <taxon>Eukaryota</taxon>
        <taxon>Fungi</taxon>
        <taxon>Dikarya</taxon>
        <taxon>Ascomycota</taxon>
        <taxon>Pezizomycotina</taxon>
        <taxon>Dothideomycetes</taxon>
        <taxon>Pleosporomycetidae</taxon>
        <taxon>Mytilinidiales</taxon>
        <taxon>Mytilinidiaceae</taxon>
        <taxon>Lophium</taxon>
    </lineage>
</organism>
<feature type="transmembrane region" description="Helical" evidence="1">
    <location>
        <begin position="256"/>
        <end position="275"/>
    </location>
</feature>
<evidence type="ECO:0000313" key="2">
    <source>
        <dbReference type="EMBL" id="KAF2493732.1"/>
    </source>
</evidence>
<protein>
    <submittedName>
        <fullName evidence="2">Uncharacterized protein</fullName>
    </submittedName>
</protein>
<dbReference type="OrthoDB" id="409136at2759"/>
<sequence length="276" mass="30627">MDLLLTKCLKRYPSLARDLTPAQGSSNIISTHATRQSRAPTRQHSTPLQATAAQVQRAAQGQNGRFLFLSLQIAPHHNDFAEVDVTDAAQDYIFFQNTQTAYNKLRGNWLKRTLKVPCSISYIKFELFRHLRGYNAGHLSQEIPPETEVKAHRYHYDPCPLNPPLPSSIFLHALRHPEYYDGQRLQDRMPKKLQDGILGALGSAFSPIGWGVHIHEGPNKLAIAIFVSLTLLASLVAAALWSVLKKDAQGGLGIGQYVVAVSTAIFGLGVFGWSYE</sequence>
<keyword evidence="1" id="KW-0812">Transmembrane</keyword>
<proteinExistence type="predicted"/>
<dbReference type="Proteomes" id="UP000799750">
    <property type="component" value="Unassembled WGS sequence"/>
</dbReference>
<keyword evidence="1" id="KW-0472">Membrane</keyword>